<proteinExistence type="inferred from homology"/>
<keyword evidence="7 12" id="KW-0863">Zinc-finger</keyword>
<keyword evidence="1 12" id="KW-0240">DNA-directed RNA polymerase</keyword>
<dbReference type="CDD" id="cd03364">
    <property type="entry name" value="TOPRIM_DnaG_primases"/>
    <property type="match status" value="1"/>
</dbReference>
<dbReference type="Pfam" id="PF08275">
    <property type="entry name" value="DNAG_N"/>
    <property type="match status" value="1"/>
</dbReference>
<dbReference type="Pfam" id="PF13155">
    <property type="entry name" value="Toprim_2"/>
    <property type="match status" value="1"/>
</dbReference>
<organism evidence="16 17">
    <name type="scientific">Cnuella takakiae</name>
    <dbReference type="NCBI Taxonomy" id="1302690"/>
    <lineage>
        <taxon>Bacteria</taxon>
        <taxon>Pseudomonadati</taxon>
        <taxon>Bacteroidota</taxon>
        <taxon>Chitinophagia</taxon>
        <taxon>Chitinophagales</taxon>
        <taxon>Chitinophagaceae</taxon>
        <taxon>Cnuella</taxon>
    </lineage>
</organism>
<dbReference type="PROSITE" id="PS50880">
    <property type="entry name" value="TOPRIM"/>
    <property type="match status" value="1"/>
</dbReference>
<evidence type="ECO:0000256" key="11">
    <source>
        <dbReference type="ARBA" id="ARBA00023163"/>
    </source>
</evidence>
<keyword evidence="11 12" id="KW-0804">Transcription</keyword>
<dbReference type="InterPro" id="IPR002694">
    <property type="entry name" value="Znf_CHC2"/>
</dbReference>
<dbReference type="Pfam" id="PF01807">
    <property type="entry name" value="Zn_ribbon_DnaG"/>
    <property type="match status" value="1"/>
</dbReference>
<dbReference type="GO" id="GO:0005737">
    <property type="term" value="C:cytoplasm"/>
    <property type="evidence" value="ECO:0007669"/>
    <property type="project" value="TreeGrafter"/>
</dbReference>
<dbReference type="Proteomes" id="UP000184368">
    <property type="component" value="Unassembled WGS sequence"/>
</dbReference>
<keyword evidence="5 12" id="KW-0235">DNA replication</keyword>
<dbReference type="GO" id="GO:0000428">
    <property type="term" value="C:DNA-directed RNA polymerase complex"/>
    <property type="evidence" value="ECO:0007669"/>
    <property type="project" value="UniProtKB-KW"/>
</dbReference>
<dbReference type="PANTHER" id="PTHR30313">
    <property type="entry name" value="DNA PRIMASE"/>
    <property type="match status" value="1"/>
</dbReference>
<dbReference type="GO" id="GO:1990077">
    <property type="term" value="C:primosome complex"/>
    <property type="evidence" value="ECO:0007669"/>
    <property type="project" value="UniProtKB-KW"/>
</dbReference>
<dbReference type="SUPFAM" id="SSF57783">
    <property type="entry name" value="Zinc beta-ribbon"/>
    <property type="match status" value="1"/>
</dbReference>
<keyword evidence="3 12" id="KW-0808">Transferase</keyword>
<keyword evidence="9" id="KW-0460">Magnesium</keyword>
<gene>
    <name evidence="12" type="primary">dnaG</name>
    <name evidence="16" type="ORF">SAMN05444008_102316</name>
</gene>
<evidence type="ECO:0000256" key="5">
    <source>
        <dbReference type="ARBA" id="ARBA00022705"/>
    </source>
</evidence>
<feature type="domain" description="Toprim" evidence="15">
    <location>
        <begin position="259"/>
        <end position="342"/>
    </location>
</feature>
<evidence type="ECO:0000259" key="15">
    <source>
        <dbReference type="PROSITE" id="PS50880"/>
    </source>
</evidence>
<evidence type="ECO:0000313" key="16">
    <source>
        <dbReference type="EMBL" id="SHE70144.1"/>
    </source>
</evidence>
<evidence type="ECO:0000256" key="6">
    <source>
        <dbReference type="ARBA" id="ARBA00022723"/>
    </source>
</evidence>
<evidence type="ECO:0000256" key="9">
    <source>
        <dbReference type="ARBA" id="ARBA00022842"/>
    </source>
</evidence>
<evidence type="ECO:0000256" key="10">
    <source>
        <dbReference type="ARBA" id="ARBA00023125"/>
    </source>
</evidence>
<dbReference type="EMBL" id="FQUO01000002">
    <property type="protein sequence ID" value="SHE70144.1"/>
    <property type="molecule type" value="Genomic_DNA"/>
</dbReference>
<evidence type="ECO:0000256" key="14">
    <source>
        <dbReference type="PIRSR" id="PIRSR002811-1"/>
    </source>
</evidence>
<dbReference type="SUPFAM" id="SSF56731">
    <property type="entry name" value="DNA primase core"/>
    <property type="match status" value="1"/>
</dbReference>
<dbReference type="InterPro" id="IPR036977">
    <property type="entry name" value="DNA_primase_Znf_CHC2"/>
</dbReference>
<dbReference type="Gene3D" id="3.40.1360.10">
    <property type="match status" value="1"/>
</dbReference>
<dbReference type="PANTHER" id="PTHR30313:SF2">
    <property type="entry name" value="DNA PRIMASE"/>
    <property type="match status" value="1"/>
</dbReference>
<dbReference type="HAMAP" id="MF_00974">
    <property type="entry name" value="DNA_primase_DnaG"/>
    <property type="match status" value="1"/>
</dbReference>
<dbReference type="NCBIfam" id="TIGR01391">
    <property type="entry name" value="dnaG"/>
    <property type="match status" value="1"/>
</dbReference>
<keyword evidence="8 12" id="KW-0862">Zinc</keyword>
<evidence type="ECO:0000256" key="1">
    <source>
        <dbReference type="ARBA" id="ARBA00022478"/>
    </source>
</evidence>
<dbReference type="SMART" id="SM00493">
    <property type="entry name" value="TOPRIM"/>
    <property type="match status" value="1"/>
</dbReference>
<keyword evidence="10 12" id="KW-0238">DNA-binding</keyword>
<dbReference type="InterPro" id="IPR037068">
    <property type="entry name" value="DNA_primase_core_N_sf"/>
</dbReference>
<dbReference type="InterPro" id="IPR006295">
    <property type="entry name" value="DNA_primase_DnaG"/>
</dbReference>
<name>A0A1M4VM76_9BACT</name>
<evidence type="ECO:0000256" key="3">
    <source>
        <dbReference type="ARBA" id="ARBA00022679"/>
    </source>
</evidence>
<evidence type="ECO:0000256" key="4">
    <source>
        <dbReference type="ARBA" id="ARBA00022695"/>
    </source>
</evidence>
<dbReference type="InterPro" id="IPR006171">
    <property type="entry name" value="TOPRIM_dom"/>
</dbReference>
<protein>
    <recommendedName>
        <fullName evidence="12 13">DNA primase</fullName>
        <ecNumber evidence="12">2.7.7.101</ecNumber>
    </recommendedName>
</protein>
<dbReference type="STRING" id="1302690.BUE76_12135"/>
<dbReference type="InterPro" id="IPR050219">
    <property type="entry name" value="DnaG_primase"/>
</dbReference>
<dbReference type="EC" id="2.7.7.101" evidence="12"/>
<dbReference type="GO" id="GO:0006269">
    <property type="term" value="P:DNA replication, synthesis of primer"/>
    <property type="evidence" value="ECO:0007669"/>
    <property type="project" value="UniProtKB-UniRule"/>
</dbReference>
<dbReference type="Gene3D" id="3.90.980.10">
    <property type="entry name" value="DNA primase, catalytic core, N-terminal domain"/>
    <property type="match status" value="1"/>
</dbReference>
<dbReference type="GO" id="GO:0008270">
    <property type="term" value="F:zinc ion binding"/>
    <property type="evidence" value="ECO:0007669"/>
    <property type="project" value="UniProtKB-UniRule"/>
</dbReference>
<sequence length="677" mass="77699">MITQETIQQIQNRIDVLDIVGSFVKLKKRGANYLGLCPFHNEKSPSFTVSPSKEIFKCFGCGKSGNSISFVMEHEKLSYVEALRWLAARYNIEVQETETSPEKKQQYQTAESLHILNAFAQKFYARQLTETETGQAIGLSYLKERGFNDEIITKFGLGYAPESRDALTSEALANQYSAELLLKAGLSANRYEQLVDNYRDRIIFPIHNVSGKIIGFGARLIKKNDKAPKYINTPENELYIKSRILYGTYFARQAIDKADECLLVEGYTDVISLHQAGIENVVASGGTSLTVDQLRLIRKYTSNLTIIYDGDNAGIKAALRGLDMALEESLNVKLVLIPDGEDPDSYVRKVGAQEFRNFILRNKKDFIFFQLEVLLKEAGGDAQKKSEVVNGIAETISKIDKAEDFTRQQDYIRKCAELLQIDESGFTNLVNKNIRNRISAQEGKIPFEEAQVHAENARKAEETNFTDETFNLIFKDEIYERDLARVLLEFGDRQYDDTRNVVEYVLSELPDESLFENKQVKRLIDEYRIAWEGTGSLLERNFFIYNEDHSLSTLAVSVLQKKDDESPKWKSEMSQSSGYQKNFFNTPYEEFMATIHNRGKKTINDYLKIAEDKYQYDVDKVVTYINLKKVKRLLLENQHDLQNLPYSDKMKELIQTHNYLKNLEMELSKKLGSVIFK</sequence>
<dbReference type="FunFam" id="3.40.1360.10:FF:000002">
    <property type="entry name" value="DNA primase"/>
    <property type="match status" value="1"/>
</dbReference>
<dbReference type="GO" id="GO:0003677">
    <property type="term" value="F:DNA binding"/>
    <property type="evidence" value="ECO:0007669"/>
    <property type="project" value="UniProtKB-KW"/>
</dbReference>
<dbReference type="Gene3D" id="3.90.580.10">
    <property type="entry name" value="Zinc finger, CHC2-type domain"/>
    <property type="match status" value="1"/>
</dbReference>
<evidence type="ECO:0000256" key="13">
    <source>
        <dbReference type="PIRNR" id="PIRNR002811"/>
    </source>
</evidence>
<keyword evidence="17" id="KW-1185">Reference proteome</keyword>
<dbReference type="InterPro" id="IPR013264">
    <property type="entry name" value="DNAG_N"/>
</dbReference>
<keyword evidence="4 12" id="KW-0548">Nucleotidyltransferase</keyword>
<comment type="similarity">
    <text evidence="12 13">Belongs to the DnaG primase family.</text>
</comment>
<comment type="catalytic activity">
    <reaction evidence="12">
        <text>ssDNA + n NTP = ssDNA/pppN(pN)n-1 hybrid + (n-1) diphosphate.</text>
        <dbReference type="EC" id="2.7.7.101"/>
    </reaction>
</comment>
<dbReference type="FunFam" id="3.90.580.10:FF:000001">
    <property type="entry name" value="DNA primase"/>
    <property type="match status" value="1"/>
</dbReference>
<evidence type="ECO:0000256" key="2">
    <source>
        <dbReference type="ARBA" id="ARBA00022515"/>
    </source>
</evidence>
<dbReference type="AlphaFoldDB" id="A0A1M4VM76"/>
<reference evidence="16 17" key="1">
    <citation type="submission" date="2016-11" db="EMBL/GenBank/DDBJ databases">
        <authorList>
            <person name="Jaros S."/>
            <person name="Januszkiewicz K."/>
            <person name="Wedrychowicz H."/>
        </authorList>
    </citation>
    <scope>NUCLEOTIDE SEQUENCE [LARGE SCALE GENOMIC DNA]</scope>
    <source>
        <strain evidence="16 17">DSM 26897</strain>
    </source>
</reference>
<evidence type="ECO:0000256" key="7">
    <source>
        <dbReference type="ARBA" id="ARBA00022771"/>
    </source>
</evidence>
<evidence type="ECO:0000256" key="12">
    <source>
        <dbReference type="HAMAP-Rule" id="MF_00974"/>
    </source>
</evidence>
<keyword evidence="2 12" id="KW-0639">Primosome</keyword>
<accession>A0A1M4VM76</accession>
<dbReference type="InterPro" id="IPR030846">
    <property type="entry name" value="DnaG_bac"/>
</dbReference>
<dbReference type="OrthoDB" id="9803773at2"/>
<evidence type="ECO:0000313" key="17">
    <source>
        <dbReference type="Proteomes" id="UP000184368"/>
    </source>
</evidence>
<dbReference type="GO" id="GO:0003899">
    <property type="term" value="F:DNA-directed RNA polymerase activity"/>
    <property type="evidence" value="ECO:0007669"/>
    <property type="project" value="UniProtKB-UniRule"/>
</dbReference>
<comment type="subunit">
    <text evidence="12">Monomer. Interacts with DnaB.</text>
</comment>
<dbReference type="PIRSF" id="PIRSF002811">
    <property type="entry name" value="DnaG"/>
    <property type="match status" value="1"/>
</dbReference>
<dbReference type="SMART" id="SM00400">
    <property type="entry name" value="ZnF_CHCC"/>
    <property type="match status" value="1"/>
</dbReference>
<comment type="domain">
    <text evidence="12">Contains an N-terminal zinc-binding domain, a central core domain that contains the primase activity, and a C-terminal DnaB-binding domain.</text>
</comment>
<feature type="zinc finger region" description="CHC2-type" evidence="12 14">
    <location>
        <begin position="37"/>
        <end position="61"/>
    </location>
</feature>
<evidence type="ECO:0000256" key="8">
    <source>
        <dbReference type="ARBA" id="ARBA00022833"/>
    </source>
</evidence>
<dbReference type="InterPro" id="IPR034151">
    <property type="entry name" value="TOPRIM_DnaG_bac"/>
</dbReference>
<comment type="function">
    <text evidence="12 13">RNA polymerase that catalyzes the synthesis of short RNA molecules used as primers for DNA polymerase during DNA replication.</text>
</comment>
<keyword evidence="6 12" id="KW-0479">Metal-binding</keyword>
<comment type="cofactor">
    <cofactor evidence="12 13 14">
        <name>Zn(2+)</name>
        <dbReference type="ChEBI" id="CHEBI:29105"/>
    </cofactor>
    <text evidence="12 13 14">Binds 1 zinc ion per monomer.</text>
</comment>
<dbReference type="RefSeq" id="WP_073040052.1">
    <property type="nucleotide sequence ID" value="NZ_FQUO01000002.1"/>
</dbReference>